<evidence type="ECO:0000313" key="1">
    <source>
        <dbReference type="Proteomes" id="UP000095286"/>
    </source>
</evidence>
<proteinExistence type="predicted"/>
<accession>A0AC35UD67</accession>
<sequence length="272" mass="30253">MSGFQIFCGISGLVGAVANVLVIVISKIKKDSGNQDVQSTFLHICGSSILICLCMTATMSQEIRYDTAVIKIPHGFLAKSSPNFLTGIYAIQTSSYTYILFNISIMFLNRLNVICNKNTMSTIFSSKNMKIFTALAVIISLIQAAFVVLTAVDTNFLWERLNKTTTAIDDLFEKQEMSASFLQNQQIQIANQKQIDADMGIVPVANSNTTTNFKEQNRNQAFTEIILRQKPVEPKKEEMNEVDVEESKNMTTSQMRGMIKQGQEASTIAMPQ</sequence>
<reference evidence="2" key="1">
    <citation type="submission" date="2016-11" db="UniProtKB">
        <authorList>
            <consortium name="WormBaseParasite"/>
        </authorList>
    </citation>
    <scope>IDENTIFICATION</scope>
    <source>
        <strain evidence="2">KR3021</strain>
    </source>
</reference>
<dbReference type="WBParaSite" id="RSKR_0000990700.1">
    <property type="protein sequence ID" value="RSKR_0000990700.1"/>
    <property type="gene ID" value="RSKR_0000990700"/>
</dbReference>
<organism evidence="1 2">
    <name type="scientific">Rhabditophanes sp. KR3021</name>
    <dbReference type="NCBI Taxonomy" id="114890"/>
    <lineage>
        <taxon>Eukaryota</taxon>
        <taxon>Metazoa</taxon>
        <taxon>Ecdysozoa</taxon>
        <taxon>Nematoda</taxon>
        <taxon>Chromadorea</taxon>
        <taxon>Rhabditida</taxon>
        <taxon>Tylenchina</taxon>
        <taxon>Panagrolaimomorpha</taxon>
        <taxon>Strongyloidoidea</taxon>
        <taxon>Alloionematidae</taxon>
        <taxon>Rhabditophanes</taxon>
    </lineage>
</organism>
<protein>
    <submittedName>
        <fullName evidence="2">7TM_GPCR_Srx domain-containing protein</fullName>
    </submittedName>
</protein>
<evidence type="ECO:0000313" key="2">
    <source>
        <dbReference type="WBParaSite" id="RSKR_0000990700.1"/>
    </source>
</evidence>
<dbReference type="Proteomes" id="UP000095286">
    <property type="component" value="Unplaced"/>
</dbReference>
<name>A0AC35UD67_9BILA</name>